<name>A0A6C0K0R2_9ZZZZ</name>
<dbReference type="EMBL" id="MN740745">
    <property type="protein sequence ID" value="QHU09748.1"/>
    <property type="molecule type" value="Genomic_DNA"/>
</dbReference>
<protein>
    <submittedName>
        <fullName evidence="1">Uncharacterized protein</fullName>
    </submittedName>
</protein>
<reference evidence="1" key="1">
    <citation type="journal article" date="2020" name="Nature">
        <title>Giant virus diversity and host interactions through global metagenomics.</title>
        <authorList>
            <person name="Schulz F."/>
            <person name="Roux S."/>
            <person name="Paez-Espino D."/>
            <person name="Jungbluth S."/>
            <person name="Walsh D.A."/>
            <person name="Denef V.J."/>
            <person name="McMahon K.D."/>
            <person name="Konstantinidis K.T."/>
            <person name="Eloe-Fadrosh E.A."/>
            <person name="Kyrpides N.C."/>
            <person name="Woyke T."/>
        </authorList>
    </citation>
    <scope>NUCLEOTIDE SEQUENCE</scope>
    <source>
        <strain evidence="1">GVMAG-S-1101164-164</strain>
    </source>
</reference>
<accession>A0A6C0K0R2</accession>
<proteinExistence type="predicted"/>
<dbReference type="AlphaFoldDB" id="A0A6C0K0R2"/>
<organism evidence="1">
    <name type="scientific">viral metagenome</name>
    <dbReference type="NCBI Taxonomy" id="1070528"/>
    <lineage>
        <taxon>unclassified sequences</taxon>
        <taxon>metagenomes</taxon>
        <taxon>organismal metagenomes</taxon>
    </lineage>
</organism>
<evidence type="ECO:0000313" key="1">
    <source>
        <dbReference type="EMBL" id="QHU09748.1"/>
    </source>
</evidence>
<sequence>MAAASADEPVYYRVDRVYEGCCEFITHSFSEIIPKDKIHEYMDCLFKKLEKGKSPPRVCPLGVTPEEYLKDPNAHYDLHREHDKKTGEYSRHCNPSSKVVRSADGLEITVRDDEYVYKAVPLRMMTESDLTNPVKL</sequence>